<reference evidence="1 2" key="1">
    <citation type="submission" date="2014-02" db="EMBL/GenBank/DDBJ databases">
        <title>Transposable element dynamics among asymbiotic and ectomycorrhizal Amanita fungi.</title>
        <authorList>
            <consortium name="DOE Joint Genome Institute"/>
            <person name="Hess J."/>
            <person name="Skrede I."/>
            <person name="Wolfe B."/>
            <person name="LaButti K."/>
            <person name="Ohm R.A."/>
            <person name="Grigoriev I.V."/>
            <person name="Pringle A."/>
        </authorList>
    </citation>
    <scope>NUCLEOTIDE SEQUENCE [LARGE SCALE GENOMIC DNA]</scope>
    <source>
        <strain evidence="1 2">SKay4041</strain>
    </source>
</reference>
<name>A0A2A9N8S8_9AGAR</name>
<dbReference type="AlphaFoldDB" id="A0A2A9N8S8"/>
<protein>
    <submittedName>
        <fullName evidence="1">Uncharacterized protein</fullName>
    </submittedName>
</protein>
<organism evidence="1 2">
    <name type="scientific">Amanita thiersii Skay4041</name>
    <dbReference type="NCBI Taxonomy" id="703135"/>
    <lineage>
        <taxon>Eukaryota</taxon>
        <taxon>Fungi</taxon>
        <taxon>Dikarya</taxon>
        <taxon>Basidiomycota</taxon>
        <taxon>Agaricomycotina</taxon>
        <taxon>Agaricomycetes</taxon>
        <taxon>Agaricomycetidae</taxon>
        <taxon>Agaricales</taxon>
        <taxon>Pluteineae</taxon>
        <taxon>Amanitaceae</taxon>
        <taxon>Amanita</taxon>
    </lineage>
</organism>
<proteinExistence type="predicted"/>
<evidence type="ECO:0000313" key="1">
    <source>
        <dbReference type="EMBL" id="PFH45544.1"/>
    </source>
</evidence>
<dbReference type="OrthoDB" id="3221235at2759"/>
<evidence type="ECO:0000313" key="2">
    <source>
        <dbReference type="Proteomes" id="UP000242287"/>
    </source>
</evidence>
<dbReference type="EMBL" id="KZ302342">
    <property type="protein sequence ID" value="PFH45544.1"/>
    <property type="molecule type" value="Genomic_DNA"/>
</dbReference>
<accession>A0A2A9N8S8</accession>
<keyword evidence="2" id="KW-1185">Reference proteome</keyword>
<sequence>MATFSLADVGKSNAAYTNPEAILIRHARSEAQERLHEIQSSFQELDPAWEAQSKQIQQEINNYNIALAPHKRLPVELLSSIFILCAHECIDISPPWRKGQEDDNGSMEWLVDKANRYINTADETQFTLLRICKVWRQVAVSTSELWDSVRLSELDPVSFLIVNYLYSLNRTPKSLTLHVSCSDLTGDRARQLFTRYQYNYLGIYTEQYQSPLLWFIPYEVLSHLQELNLIVNDELFMKNDGSLGPFRLSNHQLPLLSSLGINGCGSSPTQVSLCCEKLRNLDFRSFEMPLHLSMDILHTNPLLEDVSFSIIPPKQDHVFSVMQEYINTSLTSLEVEFIDTDGSLEMFHRLRLPNLRKLIIRTTNKLYWITEIYPVLNRNFNFGELRILRLGTVENPIDVGLLLQNAPSLMSLIIAWGAVFTDQTMDGLATGRLGPKLRMLCADGDLDKDKVFSMVETRWKNSCQCILNDIHDADNTHPTPLQLVQLYCYTSAPLPEKLRRKQVDLEKLGVHVREYGWHGRYNMMR</sequence>
<gene>
    <name evidence="1" type="ORF">AMATHDRAFT_88766</name>
</gene>
<dbReference type="Proteomes" id="UP000242287">
    <property type="component" value="Unassembled WGS sequence"/>
</dbReference>